<sequence>MPPEFFENNIRVKQDMDALGVLGDLGWYCVGAVLWAKNYELPNVVSALPAGVTRNSAGIVLSCTACLNYDQDHKTTGWNAETEKVVVDNQIPQEAFMVQELARLAQGIKKCEFRPDNRWPEISRKTQIVVDAIKKSIDLDCKPVYL</sequence>
<organism evidence="1 2">
    <name type="scientific">Salix viminalis</name>
    <name type="common">Common osier</name>
    <name type="synonym">Basket willow</name>
    <dbReference type="NCBI Taxonomy" id="40686"/>
    <lineage>
        <taxon>Eukaryota</taxon>
        <taxon>Viridiplantae</taxon>
        <taxon>Streptophyta</taxon>
        <taxon>Embryophyta</taxon>
        <taxon>Tracheophyta</taxon>
        <taxon>Spermatophyta</taxon>
        <taxon>Magnoliopsida</taxon>
        <taxon>eudicotyledons</taxon>
        <taxon>Gunneridae</taxon>
        <taxon>Pentapetalae</taxon>
        <taxon>rosids</taxon>
        <taxon>fabids</taxon>
        <taxon>Malpighiales</taxon>
        <taxon>Salicaceae</taxon>
        <taxon>Saliceae</taxon>
        <taxon>Salix</taxon>
    </lineage>
</organism>
<evidence type="ECO:0008006" key="3">
    <source>
        <dbReference type="Google" id="ProtNLM"/>
    </source>
</evidence>
<dbReference type="Proteomes" id="UP001151529">
    <property type="component" value="Chromosome 17"/>
</dbReference>
<comment type="caution">
    <text evidence="1">The sequence shown here is derived from an EMBL/GenBank/DDBJ whole genome shotgun (WGS) entry which is preliminary data.</text>
</comment>
<name>A0A9Q0P9Z0_SALVM</name>
<gene>
    <name evidence="1" type="ORF">OIU85_007840</name>
</gene>
<accession>A0A9Q0P9Z0</accession>
<keyword evidence="2" id="KW-1185">Reference proteome</keyword>
<dbReference type="SUPFAM" id="SSF55347">
    <property type="entry name" value="Glyceraldehyde-3-phosphate dehydrogenase-like, C-terminal domain"/>
    <property type="match status" value="1"/>
</dbReference>
<reference evidence="1" key="1">
    <citation type="submission" date="2022-11" db="EMBL/GenBank/DDBJ databases">
        <authorList>
            <person name="Hyden B.L."/>
            <person name="Feng K."/>
            <person name="Yates T."/>
            <person name="Jawdy S."/>
            <person name="Smart L.B."/>
            <person name="Muchero W."/>
        </authorList>
    </citation>
    <scope>NUCLEOTIDE SEQUENCE</scope>
    <source>
        <tissue evidence="1">Shoot tip</tissue>
    </source>
</reference>
<evidence type="ECO:0000313" key="1">
    <source>
        <dbReference type="EMBL" id="KAJ6684189.1"/>
    </source>
</evidence>
<dbReference type="Gene3D" id="3.30.360.10">
    <property type="entry name" value="Dihydrodipicolinate Reductase, domain 2"/>
    <property type="match status" value="2"/>
</dbReference>
<protein>
    <recommendedName>
        <fullName evidence="3">Gfo/Idh/MocA-like oxidoreductase C-terminal domain-containing protein</fullName>
    </recommendedName>
</protein>
<dbReference type="AlphaFoldDB" id="A0A9Q0P9Z0"/>
<dbReference type="OrthoDB" id="2129491at2759"/>
<dbReference type="EMBL" id="JAPFFL010000013">
    <property type="protein sequence ID" value="KAJ6684189.1"/>
    <property type="molecule type" value="Genomic_DNA"/>
</dbReference>
<proteinExistence type="predicted"/>
<dbReference type="PANTHER" id="PTHR46368">
    <property type="match status" value="1"/>
</dbReference>
<dbReference type="PANTHER" id="PTHR46368:SF5">
    <property type="entry name" value="NAD(P)-BINDING ROSSMANN-FOLD SUPERFAMILY PROTEIN"/>
    <property type="match status" value="1"/>
</dbReference>
<reference evidence="1" key="2">
    <citation type="journal article" date="2023" name="Int. J. Mol. Sci.">
        <title>De Novo Assembly and Annotation of 11 Diverse Shrub Willow (Salix) Genomes Reveals Novel Gene Organization in Sex-Linked Regions.</title>
        <authorList>
            <person name="Hyden B."/>
            <person name="Feng K."/>
            <person name="Yates T.B."/>
            <person name="Jawdy S."/>
            <person name="Cereghino C."/>
            <person name="Smart L.B."/>
            <person name="Muchero W."/>
        </authorList>
    </citation>
    <scope>NUCLEOTIDE SEQUENCE [LARGE SCALE GENOMIC DNA]</scope>
    <source>
        <tissue evidence="1">Shoot tip</tissue>
    </source>
</reference>
<evidence type="ECO:0000313" key="2">
    <source>
        <dbReference type="Proteomes" id="UP001151529"/>
    </source>
</evidence>